<dbReference type="SUPFAM" id="SSF53187">
    <property type="entry name" value="Zn-dependent exopeptidases"/>
    <property type="match status" value="1"/>
</dbReference>
<evidence type="ECO:0000256" key="3">
    <source>
        <dbReference type="PIRSR" id="PIRSR037238-1"/>
    </source>
</evidence>
<evidence type="ECO:0000256" key="1">
    <source>
        <dbReference type="ARBA" id="ARBA00022723"/>
    </source>
</evidence>
<dbReference type="InterPro" id="IPR050072">
    <property type="entry name" value="Peptidase_M20A"/>
</dbReference>
<accession>A0A0P4RGM6</accession>
<dbReference type="OrthoDB" id="9783294at2"/>
<reference evidence="6 7" key="2">
    <citation type="journal article" date="2015" name="Stand. Genomic Sci.">
        <title>Draft genome sequence of marine-derived Streptomyces sp. TP-A0598, a producer of anti-MRSA antibiotic lydicamycins.</title>
        <authorList>
            <person name="Komaki H."/>
            <person name="Ichikawa N."/>
            <person name="Hosoyama A."/>
            <person name="Fujita N."/>
            <person name="Igarashi Y."/>
        </authorList>
    </citation>
    <scope>NUCLEOTIDE SEQUENCE [LARGE SCALE GENOMIC DNA]</scope>
    <source>
        <strain evidence="6 7">NBRC 110027</strain>
    </source>
</reference>
<dbReference type="PANTHER" id="PTHR43808">
    <property type="entry name" value="ACETYLORNITHINE DEACETYLASE"/>
    <property type="match status" value="1"/>
</dbReference>
<feature type="region of interest" description="Disordered" evidence="4">
    <location>
        <begin position="1"/>
        <end position="39"/>
    </location>
</feature>
<dbReference type="InterPro" id="IPR017150">
    <property type="entry name" value="Pept_M20_glutamate_carboxypep"/>
</dbReference>
<dbReference type="InterPro" id="IPR011650">
    <property type="entry name" value="Peptidase_M20_dimer"/>
</dbReference>
<dbReference type="EMBL" id="BBNO01000013">
    <property type="protein sequence ID" value="GAO12920.1"/>
    <property type="molecule type" value="Genomic_DNA"/>
</dbReference>
<reference evidence="7" key="1">
    <citation type="submission" date="2014-09" db="EMBL/GenBank/DDBJ databases">
        <title>Whole genome shotgun sequence of Streptomyces sp. NBRC 110027.</title>
        <authorList>
            <person name="Komaki H."/>
            <person name="Ichikawa N."/>
            <person name="Katano-Makiyama Y."/>
            <person name="Hosoyama A."/>
            <person name="Hashimoto M."/>
            <person name="Uohara A."/>
            <person name="Kitahashi Y."/>
            <person name="Ohji S."/>
            <person name="Kimura A."/>
            <person name="Yamazoe A."/>
            <person name="Igarashi Y."/>
            <person name="Fujita N."/>
        </authorList>
    </citation>
    <scope>NUCLEOTIDE SEQUENCE [LARGE SCALE GENOMIC DNA]</scope>
    <source>
        <strain evidence="7">NBRC 110027</strain>
    </source>
</reference>
<feature type="domain" description="Peptidase M20 dimerisation" evidence="5">
    <location>
        <begin position="249"/>
        <end position="341"/>
    </location>
</feature>
<organism evidence="6 7">
    <name type="scientific">Streptomyces lydicamycinicus</name>
    <dbReference type="NCBI Taxonomy" id="1546107"/>
    <lineage>
        <taxon>Bacteria</taxon>
        <taxon>Bacillati</taxon>
        <taxon>Actinomycetota</taxon>
        <taxon>Actinomycetes</taxon>
        <taxon>Kitasatosporales</taxon>
        <taxon>Streptomycetaceae</taxon>
        <taxon>Streptomyces</taxon>
    </lineage>
</organism>
<dbReference type="GO" id="GO:0046872">
    <property type="term" value="F:metal ion binding"/>
    <property type="evidence" value="ECO:0007669"/>
    <property type="project" value="UniProtKB-KW"/>
</dbReference>
<dbReference type="InterPro" id="IPR036264">
    <property type="entry name" value="Bact_exopeptidase_dim_dom"/>
</dbReference>
<comment type="caution">
    <text evidence="6">The sequence shown here is derived from an EMBL/GenBank/DDBJ whole genome shotgun (WGS) entry which is preliminary data.</text>
</comment>
<sequence length="447" mass="47084">MSASELQPGEWNEPTRRRHIEHVRPAGLREPERDPATMSEPRLDALDRLARKADGPVPTVAALTAEQAESVHAWLGDHREAMVADLAAYTAHESSSDDPEALDSCLTWLRGWLDDSLGSAGTEELIPRDNAGDILIRRSPGSGGHPVLLLCHYDTVWPTGIIEEWPFRRKGDRLSGPGVFDMKAGLVQAVWALRALEALGLPRPAYTLLLNGDEETGSLASSDVIVAEARASRAALVFEASAEGAVKTTRKGVGLFTLTVVGEEAHAGLDPTAGASAINEMAHQVLRLEALQDLDAGTSINVGVIHGGTRSNVTAGRVVADLDVRVASSTEQERITSALAALQPVNPRTKIVVDGTWNRPVFERTSEVAQLFELARQCAHPLGIALRETAVGGASDGNFVLAAGTPVLDGLGAVGAGAHARSEHATLSGMIERAALAAGVLAAFAAS</sequence>
<evidence type="ECO:0000256" key="2">
    <source>
        <dbReference type="ARBA" id="ARBA00022801"/>
    </source>
</evidence>
<dbReference type="InterPro" id="IPR002933">
    <property type="entry name" value="Peptidase_M20"/>
</dbReference>
<feature type="active site" evidence="3">
    <location>
        <position position="154"/>
    </location>
</feature>
<feature type="compositionally biased region" description="Basic and acidic residues" evidence="4">
    <location>
        <begin position="22"/>
        <end position="39"/>
    </location>
</feature>
<keyword evidence="2" id="KW-0378">Hydrolase</keyword>
<keyword evidence="1" id="KW-0479">Metal-binding</keyword>
<dbReference type="SUPFAM" id="SSF55031">
    <property type="entry name" value="Bacterial exopeptidase dimerisation domain"/>
    <property type="match status" value="1"/>
</dbReference>
<dbReference type="CDD" id="cd03885">
    <property type="entry name" value="M20_CPDG2"/>
    <property type="match status" value="1"/>
</dbReference>
<dbReference type="Pfam" id="PF07687">
    <property type="entry name" value="M20_dimer"/>
    <property type="match status" value="1"/>
</dbReference>
<proteinExistence type="predicted"/>
<dbReference type="PANTHER" id="PTHR43808:SF9">
    <property type="entry name" value="BLL0789 PROTEIN"/>
    <property type="match status" value="1"/>
</dbReference>
<dbReference type="Gene3D" id="3.40.630.10">
    <property type="entry name" value="Zn peptidases"/>
    <property type="match status" value="1"/>
</dbReference>
<dbReference type="AlphaFoldDB" id="A0A0P4RGM6"/>
<evidence type="ECO:0000256" key="4">
    <source>
        <dbReference type="SAM" id="MobiDB-lite"/>
    </source>
</evidence>
<feature type="active site" description="Proton acceptor" evidence="3">
    <location>
        <position position="214"/>
    </location>
</feature>
<evidence type="ECO:0000313" key="6">
    <source>
        <dbReference type="EMBL" id="GAO12920.1"/>
    </source>
</evidence>
<dbReference type="Pfam" id="PF01546">
    <property type="entry name" value="Peptidase_M20"/>
    <property type="match status" value="1"/>
</dbReference>
<evidence type="ECO:0000313" key="7">
    <source>
        <dbReference type="Proteomes" id="UP000048965"/>
    </source>
</evidence>
<protein>
    <submittedName>
        <fullName evidence="6">Peptidase M20 family protein</fullName>
    </submittedName>
</protein>
<keyword evidence="7" id="KW-1185">Reference proteome</keyword>
<dbReference type="Proteomes" id="UP000048965">
    <property type="component" value="Unassembled WGS sequence"/>
</dbReference>
<name>A0A0P4RGM6_9ACTN</name>
<dbReference type="Gene3D" id="3.30.70.360">
    <property type="match status" value="1"/>
</dbReference>
<evidence type="ECO:0000259" key="5">
    <source>
        <dbReference type="Pfam" id="PF07687"/>
    </source>
</evidence>
<dbReference type="GO" id="GO:0016787">
    <property type="term" value="F:hydrolase activity"/>
    <property type="evidence" value="ECO:0007669"/>
    <property type="project" value="UniProtKB-KW"/>
</dbReference>
<dbReference type="PIRSF" id="PIRSF037238">
    <property type="entry name" value="Carboxypeptidase_G2"/>
    <property type="match status" value="1"/>
</dbReference>
<gene>
    <name evidence="6" type="ORF">TPA0598_13_01040</name>
</gene>